<dbReference type="RefSeq" id="WP_092621787.1">
    <property type="nucleotide sequence ID" value="NZ_FMYK01000015.1"/>
</dbReference>
<protein>
    <submittedName>
        <fullName evidence="2">Uncharacterized protein</fullName>
    </submittedName>
</protein>
<name>A0A1G6PDT0_9GAMM</name>
<evidence type="ECO:0000313" key="2">
    <source>
        <dbReference type="EMBL" id="SDC78402.1"/>
    </source>
</evidence>
<keyword evidence="1" id="KW-0175">Coiled coil</keyword>
<evidence type="ECO:0000313" key="3">
    <source>
        <dbReference type="Proteomes" id="UP000242317"/>
    </source>
</evidence>
<gene>
    <name evidence="2" type="ORF">SAMN05421749_1159</name>
</gene>
<sequence length="394" mass="46666">MTKNRFFKKTYHSNYRGKVSVEDAVKHQTYLDDMRKDAVFYCVDHIESSMIPHSMLHKIIQKLKTKQNDSLTLPEKAYLVRKNLNALHSLVEGKISFNQYKKEVVNDRIKHQEQLEAERLRLEKLRELELIQLKKQQEKLAQERKVREQAERERRKKLESDPKYIERQKEKNLIKKYGIYFYDIADKHRSKLINILKLLDNNQRLSVQDAIWLNSEGRQFFTDELKIKFHRVEADFYINEYKATKSHWHAINASSQLRKAKASKEAEKFLENTEISLNKNKKLLSAYFTTLGGVKRDIRKVDTAIECGVKAHENNSQDYRPCTLLGAIYMENHEYTLGHDWYSKARDRGAPEKSINADLRSILLKLDKSKRIEMIASLLKKDPYLYGWLESLNK</sequence>
<dbReference type="InterPro" id="IPR011990">
    <property type="entry name" value="TPR-like_helical_dom_sf"/>
</dbReference>
<proteinExistence type="predicted"/>
<dbReference type="SUPFAM" id="SSF48452">
    <property type="entry name" value="TPR-like"/>
    <property type="match status" value="1"/>
</dbReference>
<dbReference type="Proteomes" id="UP000242317">
    <property type="component" value="Unassembled WGS sequence"/>
</dbReference>
<dbReference type="AlphaFoldDB" id="A0A1G6PDT0"/>
<organism evidence="2 3">
    <name type="scientific">Acinetobacter marinus</name>
    <dbReference type="NCBI Taxonomy" id="281375"/>
    <lineage>
        <taxon>Bacteria</taxon>
        <taxon>Pseudomonadati</taxon>
        <taxon>Pseudomonadota</taxon>
        <taxon>Gammaproteobacteria</taxon>
        <taxon>Moraxellales</taxon>
        <taxon>Moraxellaceae</taxon>
        <taxon>Acinetobacter</taxon>
    </lineage>
</organism>
<dbReference type="EMBL" id="FMYK01000015">
    <property type="protein sequence ID" value="SDC78402.1"/>
    <property type="molecule type" value="Genomic_DNA"/>
</dbReference>
<dbReference type="OrthoDB" id="516502at2"/>
<feature type="coiled-coil region" evidence="1">
    <location>
        <begin position="108"/>
        <end position="160"/>
    </location>
</feature>
<reference evidence="3" key="1">
    <citation type="submission" date="2016-09" db="EMBL/GenBank/DDBJ databases">
        <authorList>
            <person name="Varghese N."/>
            <person name="Submissions S."/>
        </authorList>
    </citation>
    <scope>NUCLEOTIDE SEQUENCE [LARGE SCALE GENOMIC DNA]</scope>
    <source>
        <strain evidence="3">ANC 3699</strain>
    </source>
</reference>
<accession>A0A1G6PDT0</accession>
<evidence type="ECO:0000256" key="1">
    <source>
        <dbReference type="SAM" id="Coils"/>
    </source>
</evidence>
<keyword evidence="3" id="KW-1185">Reference proteome</keyword>